<feature type="binding site" evidence="8">
    <location>
        <begin position="87"/>
        <end position="90"/>
    </location>
    <ligand>
        <name>substrate</name>
    </ligand>
</feature>
<sequence length="718" mass="76704">MAEPLHIALGLTDEEFAMIRSVLQRDPNDLELAMYSVMWSEHCSYKSSRVHLRRLPTEGPSVIMGPGENAGVIDVGDGFALAIRMESHNHPSAIEPYQGAATGVGGILRDIFTVGARPVALLDSLWMGPQNDPKSRWIFKGVVSGISGYGNAVGVPTVGGETHFEEKFGYNPLVNVAAIGIAPKEHLIKAAATGAGNLVVLLGAPTGRDGIGGVSILASTGFGGESDSSKRPSVQVGDPFEEKKLIELCLDLLRSDLLVGIQDLGGAGLSCATSETAAKGGSSMDIYLDKVPRRESCMEPFEVMISESQERMLAIVHPSNLDKVLALAEHWEVQASVVGEVKDPERWLDGKVRGILRVYDHRDGELLAEVPAGSLADEAPLYDRERREPEGWKRKLQDAPSVDSVTEDVLNDLLKTTFDPSTVYRQYDHQLFLNTIVGPGEDAALLRIGAPGVGRVERSFGVSVDGNPRWCVVHPRRGAAATVVESVMNIACVGAKAVALVDCLNFGNPTHPEVMWQLSESIDGVAEACEALGVAVVGGNVSLYNEANGVDIDPTPTVTTVGLSNIPSLPVPSLARSSVGSSLYLIGESCETLSGSAFAFDFLNSDGGNLFTFDYDKVTRLRDTAIELFEHADAYGVETLHNVSSGGVLDAVREISASSRVGCVLYRDKLTVMDLLGEKPDRLLVTTTSDTELEALLLGKGLSFVRIGYFDGGDVLFA</sequence>
<accession>A0A1M4TXZ0</accession>
<dbReference type="AlphaFoldDB" id="A0A1M4TXZ0"/>
<feature type="active site" evidence="8">
    <location>
        <position position="42"/>
    </location>
</feature>
<dbReference type="InterPro" id="IPR041609">
    <property type="entry name" value="PurL_linker"/>
</dbReference>
<dbReference type="InterPro" id="IPR010918">
    <property type="entry name" value="PurM-like_C_dom"/>
</dbReference>
<dbReference type="GO" id="GO:0006189">
    <property type="term" value="P:'de novo' IMP biosynthetic process"/>
    <property type="evidence" value="ECO:0007669"/>
    <property type="project" value="UniProtKB-UniRule"/>
</dbReference>
<dbReference type="CDD" id="cd02203">
    <property type="entry name" value="PurL_repeat1"/>
    <property type="match status" value="1"/>
</dbReference>
<comment type="pathway">
    <text evidence="8">Purine metabolism; IMP biosynthesis via de novo pathway; 5-amino-1-(5-phospho-D-ribosyl)imidazole from N(2)-formyl-N(1)-(5-phospho-D-ribosyl)glycinamide: step 1/2.</text>
</comment>
<comment type="caution">
    <text evidence="8">Lacks conserved residue(s) required for the propagation of feature annotation.</text>
</comment>
<comment type="function">
    <text evidence="8">Part of the phosphoribosylformylglycinamidine synthase complex involved in the purines biosynthetic pathway. Catalyzes the ATP-dependent conversion of formylglycinamide ribonucleotide (FGAR) and glutamine to yield formylglycinamidine ribonucleotide (FGAM) and glutamate. The FGAM synthase complex is composed of three subunits. PurQ produces an ammonia molecule by converting glutamine to glutamate. PurL transfers the ammonia molecule to FGAR to form FGAM in an ATP-dependent manner. PurS interacts with PurQ and PurL and is thought to assist in the transfer of the ammonia molecule from PurQ to PurL.</text>
</comment>
<comment type="catalytic activity">
    <reaction evidence="8">
        <text>N(2)-formyl-N(1)-(5-phospho-beta-D-ribosyl)glycinamide + L-glutamine + ATP + H2O = 2-formamido-N(1)-(5-O-phospho-beta-D-ribosyl)acetamidine + L-glutamate + ADP + phosphate + H(+)</text>
        <dbReference type="Rhea" id="RHEA:17129"/>
        <dbReference type="ChEBI" id="CHEBI:15377"/>
        <dbReference type="ChEBI" id="CHEBI:15378"/>
        <dbReference type="ChEBI" id="CHEBI:29985"/>
        <dbReference type="ChEBI" id="CHEBI:30616"/>
        <dbReference type="ChEBI" id="CHEBI:43474"/>
        <dbReference type="ChEBI" id="CHEBI:58359"/>
        <dbReference type="ChEBI" id="CHEBI:147286"/>
        <dbReference type="ChEBI" id="CHEBI:147287"/>
        <dbReference type="ChEBI" id="CHEBI:456216"/>
        <dbReference type="EC" id="6.3.5.3"/>
    </reaction>
</comment>
<feature type="domain" description="PurM-like N-terminal" evidence="9">
    <location>
        <begin position="67"/>
        <end position="182"/>
    </location>
</feature>
<dbReference type="SUPFAM" id="SSF55326">
    <property type="entry name" value="PurM N-terminal domain-like"/>
    <property type="match status" value="2"/>
</dbReference>
<comment type="subcellular location">
    <subcellularLocation>
        <location evidence="8">Cytoplasm</location>
    </subcellularLocation>
</comment>
<feature type="domain" description="PurM-like C-terminal" evidence="10">
    <location>
        <begin position="579"/>
        <end position="713"/>
    </location>
</feature>
<feature type="binding site" evidence="8">
    <location>
        <position position="540"/>
    </location>
    <ligand>
        <name>Mg(2+)</name>
        <dbReference type="ChEBI" id="CHEBI:18420"/>
        <label>1</label>
    </ligand>
</feature>
<proteinExistence type="inferred from homology"/>
<dbReference type="Pfam" id="PF18072">
    <property type="entry name" value="FGAR-AT_linker"/>
    <property type="match status" value="1"/>
</dbReference>
<dbReference type="SUPFAM" id="SSF56042">
    <property type="entry name" value="PurM C-terminal domain-like"/>
    <property type="match status" value="2"/>
</dbReference>
<feature type="binding site" evidence="8">
    <location>
        <begin position="307"/>
        <end position="309"/>
    </location>
    <ligand>
        <name>substrate</name>
    </ligand>
</feature>
<dbReference type="EC" id="6.3.5.3" evidence="8"/>
<keyword evidence="6 8" id="KW-0067">ATP-binding</keyword>
<dbReference type="InterPro" id="IPR010074">
    <property type="entry name" value="PRibForGlyAmidine_synth_PurL"/>
</dbReference>
<feature type="binding site" evidence="8">
    <location>
        <position position="542"/>
    </location>
    <ligand>
        <name>substrate</name>
    </ligand>
</feature>
<dbReference type="OrthoDB" id="9804441at2"/>
<evidence type="ECO:0000256" key="3">
    <source>
        <dbReference type="ARBA" id="ARBA00022723"/>
    </source>
</evidence>
<keyword evidence="2 8" id="KW-0436">Ligase</keyword>
<feature type="binding site" evidence="8">
    <location>
        <position position="110"/>
    </location>
    <ligand>
        <name>Mg(2+)</name>
        <dbReference type="ChEBI" id="CHEBI:18420"/>
        <label>2</label>
    </ligand>
</feature>
<feature type="domain" description="PurM-like C-terminal" evidence="10">
    <location>
        <begin position="195"/>
        <end position="344"/>
    </location>
</feature>
<evidence type="ECO:0000259" key="11">
    <source>
        <dbReference type="Pfam" id="PF18072"/>
    </source>
</evidence>
<organism evidence="12 13">
    <name type="scientific">Ferrithrix thermotolerans DSM 19514</name>
    <dbReference type="NCBI Taxonomy" id="1121881"/>
    <lineage>
        <taxon>Bacteria</taxon>
        <taxon>Bacillati</taxon>
        <taxon>Actinomycetota</taxon>
        <taxon>Acidimicrobiia</taxon>
        <taxon>Acidimicrobiales</taxon>
        <taxon>Acidimicrobiaceae</taxon>
        <taxon>Ferrithrix</taxon>
    </lineage>
</organism>
<keyword evidence="5 8" id="KW-0658">Purine biosynthesis</keyword>
<feature type="binding site" evidence="8">
    <location>
        <position position="45"/>
    </location>
    <ligand>
        <name>ATP</name>
        <dbReference type="ChEBI" id="CHEBI:30616"/>
    </ligand>
</feature>
<dbReference type="GO" id="GO:0000287">
    <property type="term" value="F:magnesium ion binding"/>
    <property type="evidence" value="ECO:0007669"/>
    <property type="project" value="UniProtKB-UniRule"/>
</dbReference>
<name>A0A1M4TXZ0_9ACTN</name>
<dbReference type="CDD" id="cd02204">
    <property type="entry name" value="PurL_repeat2"/>
    <property type="match status" value="1"/>
</dbReference>
<dbReference type="UniPathway" id="UPA00074">
    <property type="reaction ID" value="UER00128"/>
</dbReference>
<dbReference type="Gene3D" id="3.30.1330.10">
    <property type="entry name" value="PurM-like, N-terminal domain"/>
    <property type="match status" value="2"/>
</dbReference>
<dbReference type="FunFam" id="3.30.1330.10:FF:000004">
    <property type="entry name" value="Phosphoribosylformylglycinamidine synthase subunit PurL"/>
    <property type="match status" value="1"/>
</dbReference>
<evidence type="ECO:0000256" key="8">
    <source>
        <dbReference type="HAMAP-Rule" id="MF_00420"/>
    </source>
</evidence>
<feature type="binding site" evidence="8">
    <location>
        <position position="84"/>
    </location>
    <ligand>
        <name>ATP</name>
        <dbReference type="ChEBI" id="CHEBI:30616"/>
    </ligand>
</feature>
<dbReference type="HAMAP" id="MF_00420">
    <property type="entry name" value="PurL_2"/>
    <property type="match status" value="1"/>
</dbReference>
<keyword evidence="13" id="KW-1185">Reference proteome</keyword>
<evidence type="ECO:0000313" key="12">
    <source>
        <dbReference type="EMBL" id="SHE49351.1"/>
    </source>
</evidence>
<feature type="domain" description="Phosphoribosylformylglycinamidine synthase linker" evidence="11">
    <location>
        <begin position="8"/>
        <end position="46"/>
    </location>
</feature>
<keyword evidence="7 8" id="KW-0460">Magnesium</keyword>
<dbReference type="GO" id="GO:0004642">
    <property type="term" value="F:phosphoribosylformylglycinamidine synthase activity"/>
    <property type="evidence" value="ECO:0007669"/>
    <property type="project" value="UniProtKB-UniRule"/>
</dbReference>
<dbReference type="Pfam" id="PF02769">
    <property type="entry name" value="AIRS_C"/>
    <property type="match status" value="2"/>
</dbReference>
<feature type="binding site" evidence="8">
    <location>
        <position position="263"/>
    </location>
    <ligand>
        <name>Mg(2+)</name>
        <dbReference type="ChEBI" id="CHEBI:18420"/>
        <label>2</label>
    </ligand>
</feature>
<feature type="binding site" evidence="8">
    <location>
        <position position="86"/>
    </location>
    <ligand>
        <name>Mg(2+)</name>
        <dbReference type="ChEBI" id="CHEBI:18420"/>
        <label>1</label>
    </ligand>
</feature>
<feature type="domain" description="PurM-like N-terminal" evidence="9">
    <location>
        <begin position="440"/>
        <end position="563"/>
    </location>
</feature>
<dbReference type="InterPro" id="IPR016188">
    <property type="entry name" value="PurM-like_N"/>
</dbReference>
<dbReference type="PIRSF" id="PIRSF001587">
    <property type="entry name" value="FGAM_synthase_II"/>
    <property type="match status" value="1"/>
</dbReference>
<evidence type="ECO:0000313" key="13">
    <source>
        <dbReference type="Proteomes" id="UP000184295"/>
    </source>
</evidence>
<dbReference type="EMBL" id="FQUL01000007">
    <property type="protein sequence ID" value="SHE49351.1"/>
    <property type="molecule type" value="Genomic_DNA"/>
</dbReference>
<evidence type="ECO:0000259" key="10">
    <source>
        <dbReference type="Pfam" id="PF02769"/>
    </source>
</evidence>
<dbReference type="PANTHER" id="PTHR43555:SF1">
    <property type="entry name" value="PHOSPHORIBOSYLFORMYLGLYCINAMIDINE SYNTHASE SUBUNIT PURL"/>
    <property type="match status" value="1"/>
</dbReference>
<dbReference type="NCBIfam" id="TIGR01736">
    <property type="entry name" value="FGAM_synth_II"/>
    <property type="match status" value="1"/>
</dbReference>
<protein>
    <recommendedName>
        <fullName evidence="8">Phosphoribosylformylglycinamidine synthase subunit PurL</fullName>
        <shortName evidence="8">FGAM synthase</shortName>
        <ecNumber evidence="8">6.3.5.3</ecNumber>
    </recommendedName>
    <alternativeName>
        <fullName evidence="8">Formylglycinamide ribonucleotide amidotransferase subunit II</fullName>
        <shortName evidence="8">FGAR amidotransferase II</shortName>
        <shortName evidence="8">FGAR-AT II</shortName>
    </alternativeName>
    <alternativeName>
        <fullName evidence="8">Glutamine amidotransferase PurL</fullName>
    </alternativeName>
    <alternativeName>
        <fullName evidence="8">Phosphoribosylformylglycinamidine synthase subunit II</fullName>
    </alternativeName>
</protein>
<evidence type="ECO:0000256" key="6">
    <source>
        <dbReference type="ARBA" id="ARBA00022840"/>
    </source>
</evidence>
<reference evidence="13" key="1">
    <citation type="submission" date="2016-11" db="EMBL/GenBank/DDBJ databases">
        <authorList>
            <person name="Varghese N."/>
            <person name="Submissions S."/>
        </authorList>
    </citation>
    <scope>NUCLEOTIDE SEQUENCE [LARGE SCALE GENOMIC DNA]</scope>
    <source>
        <strain evidence="13">DSM 19514</strain>
    </source>
</reference>
<dbReference type="PANTHER" id="PTHR43555">
    <property type="entry name" value="PHOSPHORIBOSYLFORMYLGLYCINAMIDINE SYNTHASE SUBUNIT PURL"/>
    <property type="match status" value="1"/>
</dbReference>
<evidence type="ECO:0000256" key="5">
    <source>
        <dbReference type="ARBA" id="ARBA00022755"/>
    </source>
</evidence>
<feature type="binding site" evidence="8">
    <location>
        <position position="109"/>
    </location>
    <ligand>
        <name>substrate</name>
    </ligand>
</feature>
<dbReference type="GO" id="GO:0005524">
    <property type="term" value="F:ATP binding"/>
    <property type="evidence" value="ECO:0007669"/>
    <property type="project" value="UniProtKB-UniRule"/>
</dbReference>
<dbReference type="Gene3D" id="3.90.650.10">
    <property type="entry name" value="PurM-like C-terminal domain"/>
    <property type="match status" value="2"/>
</dbReference>
<dbReference type="RefSeq" id="WP_072788900.1">
    <property type="nucleotide sequence ID" value="NZ_FQUL01000007.1"/>
</dbReference>
<keyword evidence="4 8" id="KW-0547">Nucleotide-binding</keyword>
<comment type="similarity">
    <text evidence="8">Belongs to the FGAMS family.</text>
</comment>
<dbReference type="NCBIfam" id="NF002290">
    <property type="entry name" value="PRK01213.1"/>
    <property type="match status" value="1"/>
</dbReference>
<dbReference type="Pfam" id="PF00586">
    <property type="entry name" value="AIRS"/>
    <property type="match status" value="2"/>
</dbReference>
<keyword evidence="1 8" id="KW-0963">Cytoplasm</keyword>
<evidence type="ECO:0000256" key="7">
    <source>
        <dbReference type="ARBA" id="ARBA00022842"/>
    </source>
</evidence>
<comment type="subunit">
    <text evidence="8">Monomer. Part of the FGAM synthase complex composed of 1 PurL, 1 PurQ and 2 PurS subunits.</text>
</comment>
<keyword evidence="3 8" id="KW-0479">Metal-binding</keyword>
<feature type="binding site" evidence="8">
    <location>
        <position position="539"/>
    </location>
    <ligand>
        <name>ATP</name>
        <dbReference type="ChEBI" id="CHEBI:30616"/>
    </ligand>
</feature>
<dbReference type="STRING" id="1121881.SAMN02745225_00771"/>
<evidence type="ECO:0000256" key="1">
    <source>
        <dbReference type="ARBA" id="ARBA00022490"/>
    </source>
</evidence>
<dbReference type="Proteomes" id="UP000184295">
    <property type="component" value="Unassembled WGS sequence"/>
</dbReference>
<evidence type="ECO:0000256" key="2">
    <source>
        <dbReference type="ARBA" id="ARBA00022598"/>
    </source>
</evidence>
<dbReference type="InterPro" id="IPR036921">
    <property type="entry name" value="PurM-like_N_sf"/>
</dbReference>
<feature type="binding site" evidence="8">
    <location>
        <position position="235"/>
    </location>
    <ligand>
        <name>substrate</name>
    </ligand>
</feature>
<dbReference type="InterPro" id="IPR036676">
    <property type="entry name" value="PurM-like_C_sf"/>
</dbReference>
<feature type="active site" description="Proton acceptor" evidence="8">
    <location>
        <position position="88"/>
    </location>
</feature>
<evidence type="ECO:0000256" key="4">
    <source>
        <dbReference type="ARBA" id="ARBA00022741"/>
    </source>
</evidence>
<dbReference type="GO" id="GO:0005737">
    <property type="term" value="C:cytoplasm"/>
    <property type="evidence" value="ECO:0007669"/>
    <property type="project" value="UniProtKB-SubCell"/>
</dbReference>
<gene>
    <name evidence="8" type="primary">purL</name>
    <name evidence="12" type="ORF">SAMN02745225_00771</name>
</gene>
<evidence type="ECO:0000259" key="9">
    <source>
        <dbReference type="Pfam" id="PF00586"/>
    </source>
</evidence>
<feature type="binding site" evidence="8">
    <location>
        <position position="502"/>
    </location>
    <ligand>
        <name>ATP</name>
        <dbReference type="ChEBI" id="CHEBI:30616"/>
    </ligand>
</feature>